<feature type="transmembrane region" description="Helical" evidence="7">
    <location>
        <begin position="148"/>
        <end position="167"/>
    </location>
</feature>
<dbReference type="InterPro" id="IPR013936">
    <property type="entry name" value="CRT-like"/>
</dbReference>
<comment type="similarity">
    <text evidence="2">Belongs to the CRT-like transporter family.</text>
</comment>
<keyword evidence="4 7" id="KW-0812">Transmembrane</keyword>
<comment type="caution">
    <text evidence="8">The sequence shown here is derived from an EMBL/GenBank/DDBJ whole genome shotgun (WGS) entry which is preliminary data.</text>
</comment>
<feature type="transmembrane region" description="Helical" evidence="7">
    <location>
        <begin position="94"/>
        <end position="115"/>
    </location>
</feature>
<dbReference type="Pfam" id="PF08627">
    <property type="entry name" value="CRT-like"/>
    <property type="match status" value="1"/>
</dbReference>
<gene>
    <name evidence="8" type="primary">CG10</name>
    <name evidence="8" type="ORF">F1559_001342</name>
</gene>
<feature type="transmembrane region" description="Helical" evidence="7">
    <location>
        <begin position="321"/>
        <end position="343"/>
    </location>
</feature>
<name>A0A7J7IED2_9RHOD</name>
<evidence type="ECO:0000313" key="9">
    <source>
        <dbReference type="Proteomes" id="UP000530660"/>
    </source>
</evidence>
<feature type="transmembrane region" description="Helical" evidence="7">
    <location>
        <begin position="296"/>
        <end position="314"/>
    </location>
</feature>
<organism evidence="8 9">
    <name type="scientific">Cyanidiococcus yangmingshanensis</name>
    <dbReference type="NCBI Taxonomy" id="2690220"/>
    <lineage>
        <taxon>Eukaryota</taxon>
        <taxon>Rhodophyta</taxon>
        <taxon>Bangiophyceae</taxon>
        <taxon>Cyanidiales</taxon>
        <taxon>Cyanidiaceae</taxon>
        <taxon>Cyanidiococcus</taxon>
    </lineage>
</organism>
<feature type="transmembrane region" description="Helical" evidence="7">
    <location>
        <begin position="21"/>
        <end position="42"/>
    </location>
</feature>
<evidence type="ECO:0000256" key="1">
    <source>
        <dbReference type="ARBA" id="ARBA00004141"/>
    </source>
</evidence>
<evidence type="ECO:0000256" key="7">
    <source>
        <dbReference type="SAM" id="Phobius"/>
    </source>
</evidence>
<evidence type="ECO:0000313" key="8">
    <source>
        <dbReference type="EMBL" id="KAF6001456.1"/>
    </source>
</evidence>
<evidence type="ECO:0000256" key="4">
    <source>
        <dbReference type="ARBA" id="ARBA00022692"/>
    </source>
</evidence>
<evidence type="ECO:0000256" key="3">
    <source>
        <dbReference type="ARBA" id="ARBA00022448"/>
    </source>
</evidence>
<keyword evidence="5 7" id="KW-1133">Transmembrane helix</keyword>
<reference evidence="8 9" key="1">
    <citation type="journal article" date="2020" name="J. Phycol.">
        <title>Comparative genome analysis reveals Cyanidiococcus gen. nov., a new extremophilic red algal genus sister to Cyanidioschyzon (Cyanidioschyzonaceae, Rhodophyta).</title>
        <authorList>
            <person name="Liu S.-L."/>
            <person name="Chiang Y.-R."/>
            <person name="Yoon H.S."/>
            <person name="Fu H.-Y."/>
        </authorList>
    </citation>
    <scope>NUCLEOTIDE SEQUENCE [LARGE SCALE GENOMIC DNA]</scope>
    <source>
        <strain evidence="8 9">THAL066</strain>
    </source>
</reference>
<keyword evidence="6 7" id="KW-0472">Membrane</keyword>
<dbReference type="OrthoDB" id="416555at2759"/>
<protein>
    <submittedName>
        <fullName evidence="8">Cg10p</fullName>
    </submittedName>
</protein>
<feature type="transmembrane region" description="Helical" evidence="7">
    <location>
        <begin position="54"/>
        <end position="74"/>
    </location>
</feature>
<dbReference type="Proteomes" id="UP000530660">
    <property type="component" value="Unassembled WGS sequence"/>
</dbReference>
<dbReference type="EMBL" id="VWRR01000014">
    <property type="protein sequence ID" value="KAF6001456.1"/>
    <property type="molecule type" value="Genomic_DNA"/>
</dbReference>
<keyword evidence="9" id="KW-1185">Reference proteome</keyword>
<evidence type="ECO:0000256" key="2">
    <source>
        <dbReference type="ARBA" id="ARBA00006690"/>
    </source>
</evidence>
<sequence>MTGGNRSHKTTAERLDRWLPRSVLGVYACALLFSAVCNAVFFKRMTNAMPNYPYFLSQVTTWIYLPVLGIVLVFMRVFEQPGRTAGAPLPQFKLALVGLLEAFAGICTVLGGVYTRGTTQMILVQASIPMTMLWSGLILGARYVAHQFFAAGIIILGALVVLAPRILGVTPAAEENAGTIDLLFFNLVFLTAQVPQSLAHVYKEYALRRHELNVFVTMFYIAWYQSLIGMCLIPVNCMPMFGAARVALPQVPDLLLNGCKCLLGKDIIHSGCEQGPGIGRPPLPLCDRCAGAWRPVAMYMVANILYNIFGILVIKHSGATLYAMLMTLRLPLVSFAFCMPFFMGDEAQPMDWFDFVGLFVILIGLFVYRWEERLGRQLAGDVSMSTSQDADREQAASANVAVGPIVSEPLLLDIPASGPLSGPAARGWTSQPWRRLINWAHVFRSRGSYGTFG</sequence>
<dbReference type="PANTHER" id="PTHR31326:SF1">
    <property type="entry name" value="PROTEIN CLT2, CHLOROPLASTIC"/>
    <property type="match status" value="1"/>
</dbReference>
<accession>A0A7J7IED2</accession>
<proteinExistence type="inferred from homology"/>
<feature type="transmembrane region" description="Helical" evidence="7">
    <location>
        <begin position="349"/>
        <end position="368"/>
    </location>
</feature>
<dbReference type="AlphaFoldDB" id="A0A7J7IED2"/>
<comment type="subcellular location">
    <subcellularLocation>
        <location evidence="1">Membrane</location>
        <topology evidence="1">Multi-pass membrane protein</topology>
    </subcellularLocation>
</comment>
<feature type="transmembrane region" description="Helical" evidence="7">
    <location>
        <begin position="121"/>
        <end position="141"/>
    </location>
</feature>
<dbReference type="PANTHER" id="PTHR31326">
    <property type="entry name" value="PROTEIN CLT2, CHLOROPLASTIC"/>
    <property type="match status" value="1"/>
</dbReference>
<dbReference type="GO" id="GO:0016020">
    <property type="term" value="C:membrane"/>
    <property type="evidence" value="ECO:0007669"/>
    <property type="project" value="UniProtKB-SubCell"/>
</dbReference>
<feature type="transmembrane region" description="Helical" evidence="7">
    <location>
        <begin position="214"/>
        <end position="235"/>
    </location>
</feature>
<evidence type="ECO:0000256" key="5">
    <source>
        <dbReference type="ARBA" id="ARBA00022989"/>
    </source>
</evidence>
<evidence type="ECO:0000256" key="6">
    <source>
        <dbReference type="ARBA" id="ARBA00023136"/>
    </source>
</evidence>
<keyword evidence="3" id="KW-0813">Transport</keyword>